<dbReference type="RefSeq" id="WP_344050066.1">
    <property type="nucleotide sequence ID" value="NZ_BAAAHG010000022.1"/>
</dbReference>
<reference evidence="3" key="1">
    <citation type="journal article" date="2019" name="Int. J. Syst. Evol. Microbiol.">
        <title>The Global Catalogue of Microorganisms (GCM) 10K type strain sequencing project: providing services to taxonomists for standard genome sequencing and annotation.</title>
        <authorList>
            <consortium name="The Broad Institute Genomics Platform"/>
            <consortium name="The Broad Institute Genome Sequencing Center for Infectious Disease"/>
            <person name="Wu L."/>
            <person name="Ma J."/>
        </authorList>
    </citation>
    <scope>NUCLEOTIDE SEQUENCE [LARGE SCALE GENOMIC DNA]</scope>
    <source>
        <strain evidence="3">JCM 10673</strain>
    </source>
</reference>
<feature type="domain" description="VapC45 PIN like" evidence="1">
    <location>
        <begin position="3"/>
        <end position="65"/>
    </location>
</feature>
<organism evidence="2 3">
    <name type="scientific">Streptomyces thermoalcalitolerans</name>
    <dbReference type="NCBI Taxonomy" id="65605"/>
    <lineage>
        <taxon>Bacteria</taxon>
        <taxon>Bacillati</taxon>
        <taxon>Actinomycetota</taxon>
        <taxon>Actinomycetes</taxon>
        <taxon>Kitasatosporales</taxon>
        <taxon>Streptomycetaceae</taxon>
        <taxon>Streptomyces</taxon>
    </lineage>
</organism>
<dbReference type="Proteomes" id="UP001501005">
    <property type="component" value="Unassembled WGS sequence"/>
</dbReference>
<accession>A0ABP3Z796</accession>
<proteinExistence type="predicted"/>
<evidence type="ECO:0000259" key="1">
    <source>
        <dbReference type="Pfam" id="PF18478"/>
    </source>
</evidence>
<dbReference type="Pfam" id="PF18478">
    <property type="entry name" value="PIN_10"/>
    <property type="match status" value="1"/>
</dbReference>
<dbReference type="InterPro" id="IPR041375">
    <property type="entry name" value="VapC45_PIN-like"/>
</dbReference>
<evidence type="ECO:0000313" key="2">
    <source>
        <dbReference type="EMBL" id="GAA0915252.1"/>
    </source>
</evidence>
<name>A0ABP3Z796_9ACTN</name>
<keyword evidence="3" id="KW-1185">Reference proteome</keyword>
<dbReference type="EMBL" id="BAAAHG010000022">
    <property type="protein sequence ID" value="GAA0915252.1"/>
    <property type="molecule type" value="Genomic_DNA"/>
</dbReference>
<sequence length="111" mass="12707">MSLGWKLHLVADEFPDDGQQTPDEEWIEHALLRGWVPLCKDGRIRGRDRERKPIGYHAGVLFYLDNQSLRIEEMVQRIHQAQARIYQAVARGGPAIYAIKNGGITKTWPDA</sequence>
<comment type="caution">
    <text evidence="2">The sequence shown here is derived from an EMBL/GenBank/DDBJ whole genome shotgun (WGS) entry which is preliminary data.</text>
</comment>
<gene>
    <name evidence="2" type="ORF">GCM10009549_30570</name>
</gene>
<evidence type="ECO:0000313" key="3">
    <source>
        <dbReference type="Proteomes" id="UP001501005"/>
    </source>
</evidence>
<protein>
    <recommendedName>
        <fullName evidence="1">VapC45 PIN like domain-containing protein</fullName>
    </recommendedName>
</protein>